<evidence type="ECO:0000256" key="2">
    <source>
        <dbReference type="SAM" id="SignalP"/>
    </source>
</evidence>
<name>A0A8H7B1G2_9PLEO</name>
<dbReference type="RefSeq" id="XP_038785784.1">
    <property type="nucleotide sequence ID" value="XM_038931287.1"/>
</dbReference>
<evidence type="ECO:0000256" key="1">
    <source>
        <dbReference type="SAM" id="MobiDB-lite"/>
    </source>
</evidence>
<reference evidence="3" key="1">
    <citation type="submission" date="2020-01" db="EMBL/GenBank/DDBJ databases">
        <authorList>
            <person name="Feng Z.H.Z."/>
        </authorList>
    </citation>
    <scope>NUCLEOTIDE SEQUENCE</scope>
    <source>
        <strain evidence="3">CBS107.38</strain>
    </source>
</reference>
<dbReference type="Proteomes" id="UP000596902">
    <property type="component" value="Unassembled WGS sequence"/>
</dbReference>
<proteinExistence type="predicted"/>
<evidence type="ECO:0000313" key="4">
    <source>
        <dbReference type="Proteomes" id="UP000596902"/>
    </source>
</evidence>
<feature type="signal peptide" evidence="2">
    <location>
        <begin position="1"/>
        <end position="16"/>
    </location>
</feature>
<dbReference type="GeneID" id="62204465"/>
<gene>
    <name evidence="3" type="ORF">GT037_006240</name>
</gene>
<comment type="caution">
    <text evidence="3">The sequence shown here is derived from an EMBL/GenBank/DDBJ whole genome shotgun (WGS) entry which is preliminary data.</text>
</comment>
<accession>A0A8H7B1G2</accession>
<sequence>MSKLLSLALFASSAAATTTTSMWLPGLSDGDVSYEGAVINVNDDRTTLSLDVPGATMEDVMADVPATITVGGNTYYGFEAAASTYGVTVTISGECSRKNTDEASASCTMTTKGLDEAMSSVCADADYSDLCPDGADAALQTSMVLPDGYFAMIPLTITEGDDSLPSATAAASVSADSASATASRSAMTSVASKSATATTSDSESAASSGASPTSSSAEQATGAAQMIQVPALAGLGAAVAAFFLWKPCTHDGDGLGGQSTDVFEFKKVEVGVVIRYGQLVCASIA</sequence>
<protein>
    <submittedName>
        <fullName evidence="3">Uncharacterized protein</fullName>
    </submittedName>
</protein>
<reference evidence="3" key="2">
    <citation type="submission" date="2020-08" db="EMBL/GenBank/DDBJ databases">
        <title>Draft Genome Sequence of Cumin Blight Pathogen Alternaria burnsii.</title>
        <authorList>
            <person name="Feng Z."/>
        </authorList>
    </citation>
    <scope>NUCLEOTIDE SEQUENCE</scope>
    <source>
        <strain evidence="3">CBS107.38</strain>
    </source>
</reference>
<evidence type="ECO:0000313" key="3">
    <source>
        <dbReference type="EMBL" id="KAF7675521.1"/>
    </source>
</evidence>
<dbReference type="EMBL" id="JAAABM010000008">
    <property type="protein sequence ID" value="KAF7675521.1"/>
    <property type="molecule type" value="Genomic_DNA"/>
</dbReference>
<feature type="region of interest" description="Disordered" evidence="1">
    <location>
        <begin position="194"/>
        <end position="217"/>
    </location>
</feature>
<keyword evidence="2" id="KW-0732">Signal</keyword>
<organism evidence="3 4">
    <name type="scientific">Alternaria burnsii</name>
    <dbReference type="NCBI Taxonomy" id="1187904"/>
    <lineage>
        <taxon>Eukaryota</taxon>
        <taxon>Fungi</taxon>
        <taxon>Dikarya</taxon>
        <taxon>Ascomycota</taxon>
        <taxon>Pezizomycotina</taxon>
        <taxon>Dothideomycetes</taxon>
        <taxon>Pleosporomycetidae</taxon>
        <taxon>Pleosporales</taxon>
        <taxon>Pleosporineae</taxon>
        <taxon>Pleosporaceae</taxon>
        <taxon>Alternaria</taxon>
        <taxon>Alternaria sect. Alternaria</taxon>
    </lineage>
</organism>
<dbReference type="AlphaFoldDB" id="A0A8H7B1G2"/>
<keyword evidence="4" id="KW-1185">Reference proteome</keyword>
<feature type="chain" id="PRO_5034552672" evidence="2">
    <location>
        <begin position="17"/>
        <end position="285"/>
    </location>
</feature>